<dbReference type="PRINTS" id="PR00452">
    <property type="entry name" value="SH3DOMAIN"/>
</dbReference>
<dbReference type="InterPro" id="IPR036028">
    <property type="entry name" value="SH3-like_dom_sf"/>
</dbReference>
<evidence type="ECO:0000256" key="1">
    <source>
        <dbReference type="ARBA" id="ARBA00022443"/>
    </source>
</evidence>
<evidence type="ECO:0000256" key="2">
    <source>
        <dbReference type="PROSITE-ProRule" id="PRU00192"/>
    </source>
</evidence>
<dbReference type="CDD" id="cd07599">
    <property type="entry name" value="BAR_Rvs167p"/>
    <property type="match status" value="1"/>
</dbReference>
<dbReference type="Pfam" id="PF03114">
    <property type="entry name" value="BAR"/>
    <property type="match status" value="1"/>
</dbReference>
<dbReference type="InterPro" id="IPR027267">
    <property type="entry name" value="AH/BAR_dom_sf"/>
</dbReference>
<dbReference type="Gene3D" id="1.20.1270.60">
    <property type="entry name" value="Arfaptin homology (AH) domain/BAR domain"/>
    <property type="match status" value="1"/>
</dbReference>
<dbReference type="SMART" id="SM00326">
    <property type="entry name" value="SH3"/>
    <property type="match status" value="1"/>
</dbReference>
<dbReference type="PANTHER" id="PTHR47174:SF2">
    <property type="entry name" value="SH3 DOMAIN SIGNALLING PROTEIN (AFU_ORTHOLOGUE AFUA_5G07670)"/>
    <property type="match status" value="1"/>
</dbReference>
<dbReference type="InterPro" id="IPR004148">
    <property type="entry name" value="BAR_dom"/>
</dbReference>
<dbReference type="PROSITE" id="PS51021">
    <property type="entry name" value="BAR"/>
    <property type="match status" value="1"/>
</dbReference>
<name>A0A8H3I762_9LECA</name>
<dbReference type="GO" id="GO:0008289">
    <property type="term" value="F:lipid binding"/>
    <property type="evidence" value="ECO:0007669"/>
    <property type="project" value="TreeGrafter"/>
</dbReference>
<dbReference type="PANTHER" id="PTHR47174">
    <property type="entry name" value="BRIDGING INTEGRATOR 3"/>
    <property type="match status" value="1"/>
</dbReference>
<dbReference type="GO" id="GO:0097320">
    <property type="term" value="P:plasma membrane tubulation"/>
    <property type="evidence" value="ECO:0007669"/>
    <property type="project" value="TreeGrafter"/>
</dbReference>
<reference evidence="6" key="1">
    <citation type="submission" date="2021-03" db="EMBL/GenBank/DDBJ databases">
        <authorList>
            <person name="Tagirdzhanova G."/>
        </authorList>
    </citation>
    <scope>NUCLEOTIDE SEQUENCE</scope>
</reference>
<dbReference type="GO" id="GO:0030479">
    <property type="term" value="C:actin cortical patch"/>
    <property type="evidence" value="ECO:0007669"/>
    <property type="project" value="TreeGrafter"/>
</dbReference>
<organism evidence="6 7">
    <name type="scientific">Heterodermia speciosa</name>
    <dbReference type="NCBI Taxonomy" id="116794"/>
    <lineage>
        <taxon>Eukaryota</taxon>
        <taxon>Fungi</taxon>
        <taxon>Dikarya</taxon>
        <taxon>Ascomycota</taxon>
        <taxon>Pezizomycotina</taxon>
        <taxon>Lecanoromycetes</taxon>
        <taxon>OSLEUM clade</taxon>
        <taxon>Lecanoromycetidae</taxon>
        <taxon>Caliciales</taxon>
        <taxon>Physciaceae</taxon>
        <taxon>Heterodermia</taxon>
    </lineage>
</organism>
<dbReference type="Gene3D" id="2.30.30.40">
    <property type="entry name" value="SH3 Domains"/>
    <property type="match status" value="1"/>
</dbReference>
<dbReference type="SUPFAM" id="SSF103657">
    <property type="entry name" value="BAR/IMD domain-like"/>
    <property type="match status" value="1"/>
</dbReference>
<evidence type="ECO:0000313" key="7">
    <source>
        <dbReference type="Proteomes" id="UP000664521"/>
    </source>
</evidence>
<protein>
    <recommendedName>
        <fullName evidence="8">SH3 domain-containing protein</fullName>
    </recommendedName>
</protein>
<proteinExistence type="predicted"/>
<feature type="compositionally biased region" description="Polar residues" evidence="3">
    <location>
        <begin position="346"/>
        <end position="356"/>
    </location>
</feature>
<feature type="compositionally biased region" description="Polar residues" evidence="3">
    <location>
        <begin position="307"/>
        <end position="332"/>
    </location>
</feature>
<dbReference type="GO" id="GO:1990528">
    <property type="term" value="C:Rvs161p-Rvs167p complex"/>
    <property type="evidence" value="ECO:0007669"/>
    <property type="project" value="TreeGrafter"/>
</dbReference>
<dbReference type="SUPFAM" id="SSF50044">
    <property type="entry name" value="SH3-domain"/>
    <property type="match status" value="1"/>
</dbReference>
<feature type="domain" description="SH3" evidence="4">
    <location>
        <begin position="417"/>
        <end position="476"/>
    </location>
</feature>
<feature type="domain" description="BAR" evidence="5">
    <location>
        <begin position="6"/>
        <end position="264"/>
    </location>
</feature>
<dbReference type="EMBL" id="CAJPDS010000008">
    <property type="protein sequence ID" value="CAF9909940.1"/>
    <property type="molecule type" value="Genomic_DNA"/>
</dbReference>
<comment type="caution">
    <text evidence="6">The sequence shown here is derived from an EMBL/GenBank/DDBJ whole genome shotgun (WGS) entry which is preliminary data.</text>
</comment>
<sequence>MQSMQRRFGKLLPRTADESQVAVLLKDFDDADKMLARLIDAAKAWRDSWVDILTTQQYLVQSFQTMYEPISGTNEPYEGREPVITPASTMTRTIKLQEEYGGLKADLLQEVNMVDTRIIKPAMEAKDWIQPLKKVIKKREDRKLDFEKYQGRVDTSRKKTKRSERDNAYLAKAETELVRAKEEYAIADDHLKTKLPPVVSAAFSLLPHLLASQILTQNSLLGNYYTLLHDFCTEEQFPSPPPSMTDIISTWNADFKPAQRNLESFACIAGGKAVRRPMNLEDQTNGNSVGVVNYRNGYPQRQASIQSIQSVHPTPSNSLKPPSSPAISATSDPPSPEPYTRPKISSVPTQTSLSLATPNYNSTSSSPSPGEALSAHAPAGPRADYFNRDRLSSASSMASIAAKKKPPPPPPKRMPSNQGFWVTALYEFAGQGQGDLVFREGDRIKVVKKTDSTDDWWEGELRGVQGSFPANYCQAT</sequence>
<dbReference type="FunFam" id="2.30.30.40:FF:000100">
    <property type="entry name" value="SH3 domain-containing YSC84-like protein 1"/>
    <property type="match status" value="1"/>
</dbReference>
<keyword evidence="1 2" id="KW-0728">SH3 domain</keyword>
<dbReference type="AlphaFoldDB" id="A0A8H3I762"/>
<dbReference type="GO" id="GO:0006897">
    <property type="term" value="P:endocytosis"/>
    <property type="evidence" value="ECO:0007669"/>
    <property type="project" value="InterPro"/>
</dbReference>
<dbReference type="InterPro" id="IPR046982">
    <property type="entry name" value="BIN3/RVS161-like"/>
</dbReference>
<evidence type="ECO:0008006" key="8">
    <source>
        <dbReference type="Google" id="ProtNLM"/>
    </source>
</evidence>
<dbReference type="Pfam" id="PF00018">
    <property type="entry name" value="SH3_1"/>
    <property type="match status" value="1"/>
</dbReference>
<gene>
    <name evidence="6" type="ORF">HETSPECPRED_009563</name>
</gene>
<feature type="region of interest" description="Disordered" evidence="3">
    <location>
        <begin position="307"/>
        <end position="386"/>
    </location>
</feature>
<dbReference type="PROSITE" id="PS50002">
    <property type="entry name" value="SH3"/>
    <property type="match status" value="1"/>
</dbReference>
<dbReference type="GO" id="GO:0051666">
    <property type="term" value="P:actin cortical patch localization"/>
    <property type="evidence" value="ECO:0007669"/>
    <property type="project" value="InterPro"/>
</dbReference>
<evidence type="ECO:0000259" key="5">
    <source>
        <dbReference type="PROSITE" id="PS51021"/>
    </source>
</evidence>
<evidence type="ECO:0000256" key="3">
    <source>
        <dbReference type="SAM" id="MobiDB-lite"/>
    </source>
</evidence>
<dbReference type="OrthoDB" id="10255128at2759"/>
<evidence type="ECO:0000313" key="6">
    <source>
        <dbReference type="EMBL" id="CAF9909940.1"/>
    </source>
</evidence>
<dbReference type="Proteomes" id="UP000664521">
    <property type="component" value="Unassembled WGS sequence"/>
</dbReference>
<evidence type="ECO:0000259" key="4">
    <source>
        <dbReference type="PROSITE" id="PS50002"/>
    </source>
</evidence>
<dbReference type="GO" id="GO:0031097">
    <property type="term" value="C:medial cortex"/>
    <property type="evidence" value="ECO:0007669"/>
    <property type="project" value="TreeGrafter"/>
</dbReference>
<dbReference type="InterPro" id="IPR001452">
    <property type="entry name" value="SH3_domain"/>
</dbReference>
<feature type="compositionally biased region" description="Low complexity" evidence="3">
    <location>
        <begin position="357"/>
        <end position="369"/>
    </location>
</feature>
<accession>A0A8H3I762</accession>
<keyword evidence="7" id="KW-1185">Reference proteome</keyword>
<dbReference type="GO" id="GO:0043332">
    <property type="term" value="C:mating projection tip"/>
    <property type="evidence" value="ECO:0007669"/>
    <property type="project" value="TreeGrafter"/>
</dbReference>